<dbReference type="Proteomes" id="UP000053424">
    <property type="component" value="Unassembled WGS sequence"/>
</dbReference>
<protein>
    <submittedName>
        <fullName evidence="2">Uncharacterized protein</fullName>
    </submittedName>
</protein>
<evidence type="ECO:0000313" key="3">
    <source>
        <dbReference type="Proteomes" id="UP000053424"/>
    </source>
</evidence>
<dbReference type="EMBL" id="KN831771">
    <property type="protein sequence ID" value="KIM46126.1"/>
    <property type="molecule type" value="Genomic_DNA"/>
</dbReference>
<dbReference type="HOGENOM" id="CLU_2197173_0_0_1"/>
<dbReference type="AlphaFoldDB" id="A0A0C3CQK4"/>
<accession>A0A0C3CQK4</accession>
<evidence type="ECO:0000313" key="2">
    <source>
        <dbReference type="EMBL" id="KIM46126.1"/>
    </source>
</evidence>
<proteinExistence type="predicted"/>
<organism evidence="2 3">
    <name type="scientific">Hebeloma cylindrosporum</name>
    <dbReference type="NCBI Taxonomy" id="76867"/>
    <lineage>
        <taxon>Eukaryota</taxon>
        <taxon>Fungi</taxon>
        <taxon>Dikarya</taxon>
        <taxon>Basidiomycota</taxon>
        <taxon>Agaricomycotina</taxon>
        <taxon>Agaricomycetes</taxon>
        <taxon>Agaricomycetidae</taxon>
        <taxon>Agaricales</taxon>
        <taxon>Agaricineae</taxon>
        <taxon>Hymenogastraceae</taxon>
        <taxon>Hebeloma</taxon>
    </lineage>
</organism>
<reference evidence="3" key="2">
    <citation type="submission" date="2015-01" db="EMBL/GenBank/DDBJ databases">
        <title>Evolutionary Origins and Diversification of the Mycorrhizal Mutualists.</title>
        <authorList>
            <consortium name="DOE Joint Genome Institute"/>
            <consortium name="Mycorrhizal Genomics Consortium"/>
            <person name="Kohler A."/>
            <person name="Kuo A."/>
            <person name="Nagy L.G."/>
            <person name="Floudas D."/>
            <person name="Copeland A."/>
            <person name="Barry K.W."/>
            <person name="Cichocki N."/>
            <person name="Veneault-Fourrey C."/>
            <person name="LaButti K."/>
            <person name="Lindquist E.A."/>
            <person name="Lipzen A."/>
            <person name="Lundell T."/>
            <person name="Morin E."/>
            <person name="Murat C."/>
            <person name="Riley R."/>
            <person name="Ohm R."/>
            <person name="Sun H."/>
            <person name="Tunlid A."/>
            <person name="Henrissat B."/>
            <person name="Grigoriev I.V."/>
            <person name="Hibbett D.S."/>
            <person name="Martin F."/>
        </authorList>
    </citation>
    <scope>NUCLEOTIDE SEQUENCE [LARGE SCALE GENOMIC DNA]</scope>
    <source>
        <strain evidence="3">h7</strain>
    </source>
</reference>
<name>A0A0C3CQK4_HEBCY</name>
<feature type="region of interest" description="Disordered" evidence="1">
    <location>
        <begin position="1"/>
        <end position="48"/>
    </location>
</feature>
<sequence length="98" mass="10734">MSASPSQRQNSLRNLGEPSKARSNGTPRSRPIENDNSPASTLSESPPANAFSLNISSNILRNIPVLKPSRLLVRSDPSILTCFDPSDKELYELWAPKT</sequence>
<evidence type="ECO:0000256" key="1">
    <source>
        <dbReference type="SAM" id="MobiDB-lite"/>
    </source>
</evidence>
<reference evidence="2 3" key="1">
    <citation type="submission" date="2014-04" db="EMBL/GenBank/DDBJ databases">
        <authorList>
            <consortium name="DOE Joint Genome Institute"/>
            <person name="Kuo A."/>
            <person name="Gay G."/>
            <person name="Dore J."/>
            <person name="Kohler A."/>
            <person name="Nagy L.G."/>
            <person name="Floudas D."/>
            <person name="Copeland A."/>
            <person name="Barry K.W."/>
            <person name="Cichocki N."/>
            <person name="Veneault-Fourrey C."/>
            <person name="LaButti K."/>
            <person name="Lindquist E.A."/>
            <person name="Lipzen A."/>
            <person name="Lundell T."/>
            <person name="Morin E."/>
            <person name="Murat C."/>
            <person name="Sun H."/>
            <person name="Tunlid A."/>
            <person name="Henrissat B."/>
            <person name="Grigoriev I.V."/>
            <person name="Hibbett D.S."/>
            <person name="Martin F."/>
            <person name="Nordberg H.P."/>
            <person name="Cantor M.N."/>
            <person name="Hua S.X."/>
        </authorList>
    </citation>
    <scope>NUCLEOTIDE SEQUENCE [LARGE SCALE GENOMIC DNA]</scope>
    <source>
        <strain evidence="3">h7</strain>
    </source>
</reference>
<gene>
    <name evidence="2" type="ORF">M413DRAFT_304153</name>
</gene>
<feature type="compositionally biased region" description="Polar residues" evidence="1">
    <location>
        <begin position="34"/>
        <end position="48"/>
    </location>
</feature>
<dbReference type="OrthoDB" id="2669285at2759"/>
<feature type="compositionally biased region" description="Polar residues" evidence="1">
    <location>
        <begin position="1"/>
        <end position="13"/>
    </location>
</feature>
<keyword evidence="3" id="KW-1185">Reference proteome</keyword>